<gene>
    <name evidence="1" type="ORF">GCM10010421_10450</name>
</gene>
<evidence type="ECO:0000313" key="1">
    <source>
        <dbReference type="EMBL" id="GAA2425575.1"/>
    </source>
</evidence>
<organism evidence="1 2">
    <name type="scientific">Streptomyces glaucus</name>
    <dbReference type="NCBI Taxonomy" id="284029"/>
    <lineage>
        <taxon>Bacteria</taxon>
        <taxon>Bacillati</taxon>
        <taxon>Actinomycetota</taxon>
        <taxon>Actinomycetes</taxon>
        <taxon>Kitasatosporales</taxon>
        <taxon>Streptomycetaceae</taxon>
        <taxon>Streptomyces</taxon>
    </lineage>
</organism>
<accession>A0ABN3JCJ0</accession>
<reference evidence="1 2" key="1">
    <citation type="journal article" date="2019" name="Int. J. Syst. Evol. Microbiol.">
        <title>The Global Catalogue of Microorganisms (GCM) 10K type strain sequencing project: providing services to taxonomists for standard genome sequencing and annotation.</title>
        <authorList>
            <consortium name="The Broad Institute Genomics Platform"/>
            <consortium name="The Broad Institute Genome Sequencing Center for Infectious Disease"/>
            <person name="Wu L."/>
            <person name="Ma J."/>
        </authorList>
    </citation>
    <scope>NUCLEOTIDE SEQUENCE [LARGE SCALE GENOMIC DNA]</scope>
    <source>
        <strain evidence="1 2">JCM 6922</strain>
    </source>
</reference>
<keyword evidence="2" id="KW-1185">Reference proteome</keyword>
<dbReference type="EMBL" id="BAAATK010000004">
    <property type="protein sequence ID" value="GAA2425575.1"/>
    <property type="molecule type" value="Genomic_DNA"/>
</dbReference>
<evidence type="ECO:0000313" key="2">
    <source>
        <dbReference type="Proteomes" id="UP001500460"/>
    </source>
</evidence>
<name>A0ABN3JCJ0_9ACTN</name>
<comment type="caution">
    <text evidence="1">The sequence shown here is derived from an EMBL/GenBank/DDBJ whole genome shotgun (WGS) entry which is preliminary data.</text>
</comment>
<proteinExistence type="predicted"/>
<dbReference type="Proteomes" id="UP001500460">
    <property type="component" value="Unassembled WGS sequence"/>
</dbReference>
<sequence>MEGPEWSSPGLDVTAGRYPLSVERHVMRMVDHLVPGVTTVTPHARYYALHGLIAAHAGAAGSTAPAAQELLRRAEVALAAVSFAHHSHVHEWLPRAHGIDALARRLHSGSVAVAESAVPGRGGYVRNAWGFWGPYAGSETVLGILSPGPMPVPGPRLDGTAVRDGLGELLDLAAEETLRVEDLAPLGARLCVCAGGERPDGAWLARLMCGSDAADAGPRSTTRRQTIRLLTRVADTHHVVHFARDVGHVLAYGDFLTTDAVAGGIDVAPAWRGVVLRNYSVGAWRRLWSWLVEQVEGMIPVEELADRFAEELPDVTVDAFLSSLPATRSTTGVPLPAEHDLRLADEPLPLTELRVLAVGARRTDELSGRARDTFLGPRGVELGPEWVGRWLEEKRPTGLRDAARRLVHVLVARSQRVALTKVRRRPDGSLWLPTRLRERDGWLYRTSREGRGDVGLRLGQLSTVLATCGVLRYDRCWSVTRFGRELLD</sequence>
<protein>
    <submittedName>
        <fullName evidence="1">Uncharacterized protein</fullName>
    </submittedName>
</protein>